<dbReference type="AlphaFoldDB" id="A0A498HXB5"/>
<sequence>MGNIKVSKAKPNVYSIEVGDEKGNLWFIKCVPFTLKFWHLYQSLDEICANIPVFWIQVHEIPRNSCTTNNAQMLNANMVRFLRWKTQPLLGSGAFFASRLILMLLNPSLPIFRCPAPTMGLLLHLQTLGSYPKLQLEGFYKKGRCKQV</sequence>
<accession>A0A498HXB5</accession>
<evidence type="ECO:0000313" key="2">
    <source>
        <dbReference type="Proteomes" id="UP000290289"/>
    </source>
</evidence>
<dbReference type="Proteomes" id="UP000290289">
    <property type="component" value="Chromosome 15"/>
</dbReference>
<proteinExistence type="predicted"/>
<keyword evidence="2" id="KW-1185">Reference proteome</keyword>
<organism evidence="1 2">
    <name type="scientific">Malus domestica</name>
    <name type="common">Apple</name>
    <name type="synonym">Pyrus malus</name>
    <dbReference type="NCBI Taxonomy" id="3750"/>
    <lineage>
        <taxon>Eukaryota</taxon>
        <taxon>Viridiplantae</taxon>
        <taxon>Streptophyta</taxon>
        <taxon>Embryophyta</taxon>
        <taxon>Tracheophyta</taxon>
        <taxon>Spermatophyta</taxon>
        <taxon>Magnoliopsida</taxon>
        <taxon>eudicotyledons</taxon>
        <taxon>Gunneridae</taxon>
        <taxon>Pentapetalae</taxon>
        <taxon>rosids</taxon>
        <taxon>fabids</taxon>
        <taxon>Rosales</taxon>
        <taxon>Rosaceae</taxon>
        <taxon>Amygdaloideae</taxon>
        <taxon>Maleae</taxon>
        <taxon>Malus</taxon>
    </lineage>
</organism>
<protein>
    <recommendedName>
        <fullName evidence="3">DUF4283 domain-containing protein</fullName>
    </recommendedName>
</protein>
<comment type="caution">
    <text evidence="1">The sequence shown here is derived from an EMBL/GenBank/DDBJ whole genome shotgun (WGS) entry which is preliminary data.</text>
</comment>
<dbReference type="EMBL" id="RDQH01000341">
    <property type="protein sequence ID" value="RXH73821.1"/>
    <property type="molecule type" value="Genomic_DNA"/>
</dbReference>
<evidence type="ECO:0000313" key="1">
    <source>
        <dbReference type="EMBL" id="RXH73821.1"/>
    </source>
</evidence>
<evidence type="ECO:0008006" key="3">
    <source>
        <dbReference type="Google" id="ProtNLM"/>
    </source>
</evidence>
<name>A0A498HXB5_MALDO</name>
<reference evidence="1 2" key="1">
    <citation type="submission" date="2018-10" db="EMBL/GenBank/DDBJ databases">
        <title>A high-quality apple genome assembly.</title>
        <authorList>
            <person name="Hu J."/>
        </authorList>
    </citation>
    <scope>NUCLEOTIDE SEQUENCE [LARGE SCALE GENOMIC DNA]</scope>
    <source>
        <strain evidence="2">cv. HFTH1</strain>
        <tissue evidence="1">Young leaf</tissue>
    </source>
</reference>
<gene>
    <name evidence="1" type="ORF">DVH24_016643</name>
</gene>